<dbReference type="InterPro" id="IPR057948">
    <property type="entry name" value="TPR_TRIP12_N"/>
</dbReference>
<dbReference type="GO" id="GO:0016874">
    <property type="term" value="F:ligase activity"/>
    <property type="evidence" value="ECO:0007669"/>
    <property type="project" value="UniProtKB-KW"/>
</dbReference>
<feature type="compositionally biased region" description="Acidic residues" evidence="7">
    <location>
        <begin position="114"/>
        <end position="140"/>
    </location>
</feature>
<dbReference type="PROSITE" id="PS50237">
    <property type="entry name" value="HECT"/>
    <property type="match status" value="1"/>
</dbReference>
<feature type="compositionally biased region" description="Basic and acidic residues" evidence="7">
    <location>
        <begin position="102"/>
        <end position="113"/>
    </location>
</feature>
<evidence type="ECO:0000313" key="9">
    <source>
        <dbReference type="EMBL" id="OVF05440.1"/>
    </source>
</evidence>
<evidence type="ECO:0000256" key="4">
    <source>
        <dbReference type="ARBA" id="ARBA00022679"/>
    </source>
</evidence>
<dbReference type="InterPro" id="IPR011989">
    <property type="entry name" value="ARM-like"/>
</dbReference>
<dbReference type="KEGG" id="clus:A9F13_23g00517"/>
<proteinExistence type="inferred from homology"/>
<feature type="region of interest" description="Disordered" evidence="7">
    <location>
        <begin position="708"/>
        <end position="736"/>
    </location>
</feature>
<dbReference type="EMBL" id="LYUB02000023">
    <property type="protein sequence ID" value="OVF05440.1"/>
    <property type="molecule type" value="Genomic_DNA"/>
</dbReference>
<dbReference type="InterPro" id="IPR000569">
    <property type="entry name" value="HECT_dom"/>
</dbReference>
<feature type="domain" description="HECT" evidence="8">
    <location>
        <begin position="1230"/>
        <end position="1585"/>
    </location>
</feature>
<dbReference type="PANTHER" id="PTHR45670:SF1">
    <property type="entry name" value="E3 UBIQUITIN-PROTEIN LIGASE HECTD1"/>
    <property type="match status" value="1"/>
</dbReference>
<dbReference type="Proteomes" id="UP000195602">
    <property type="component" value="Unassembled WGS sequence"/>
</dbReference>
<comment type="caution">
    <text evidence="9">The sequence shown here is derived from an EMBL/GenBank/DDBJ whole genome shotgun (WGS) entry which is preliminary data.</text>
</comment>
<dbReference type="InterPro" id="IPR035983">
    <property type="entry name" value="Hect_E3_ubiquitin_ligase"/>
</dbReference>
<dbReference type="Gene3D" id="3.30.2160.10">
    <property type="entry name" value="Hect, E3 ligase catalytic domain"/>
    <property type="match status" value="1"/>
</dbReference>
<dbReference type="PANTHER" id="PTHR45670">
    <property type="entry name" value="E3 UBIQUITIN-PROTEIN LIGASE TRIP12"/>
    <property type="match status" value="1"/>
</dbReference>
<dbReference type="EC" id="2.3.2.26" evidence="3"/>
<organism evidence="9 10">
    <name type="scientific">Clavispora lusitaniae</name>
    <name type="common">Candida lusitaniae</name>
    <dbReference type="NCBI Taxonomy" id="36911"/>
    <lineage>
        <taxon>Eukaryota</taxon>
        <taxon>Fungi</taxon>
        <taxon>Dikarya</taxon>
        <taxon>Ascomycota</taxon>
        <taxon>Saccharomycotina</taxon>
        <taxon>Pichiomycetes</taxon>
        <taxon>Metschnikowiaceae</taxon>
        <taxon>Clavispora</taxon>
    </lineage>
</organism>
<comment type="similarity">
    <text evidence="2">Belongs to the UPL family. K-HECT subfamily.</text>
</comment>
<evidence type="ECO:0000256" key="1">
    <source>
        <dbReference type="ARBA" id="ARBA00000885"/>
    </source>
</evidence>
<evidence type="ECO:0000256" key="2">
    <source>
        <dbReference type="ARBA" id="ARBA00006331"/>
    </source>
</evidence>
<keyword evidence="9" id="KW-0436">Ligase</keyword>
<name>A0AA91SZV3_CLALS</name>
<evidence type="ECO:0000313" key="10">
    <source>
        <dbReference type="Proteomes" id="UP000195602"/>
    </source>
</evidence>
<dbReference type="InterPro" id="IPR045322">
    <property type="entry name" value="HECTD1/TRIP12-like"/>
</dbReference>
<dbReference type="Pfam" id="PF00632">
    <property type="entry name" value="HECT"/>
    <property type="match status" value="1"/>
</dbReference>
<dbReference type="GO" id="GO:0016607">
    <property type="term" value="C:nuclear speck"/>
    <property type="evidence" value="ECO:0007669"/>
    <property type="project" value="TreeGrafter"/>
</dbReference>
<evidence type="ECO:0000259" key="8">
    <source>
        <dbReference type="PROSITE" id="PS50237"/>
    </source>
</evidence>
<dbReference type="GO" id="GO:0000209">
    <property type="term" value="P:protein polyubiquitination"/>
    <property type="evidence" value="ECO:0007669"/>
    <property type="project" value="TreeGrafter"/>
</dbReference>
<feature type="compositionally biased region" description="Basic and acidic residues" evidence="7">
    <location>
        <begin position="1"/>
        <end position="10"/>
    </location>
</feature>
<feature type="compositionally biased region" description="Polar residues" evidence="7">
    <location>
        <begin position="19"/>
        <end position="28"/>
    </location>
</feature>
<dbReference type="Pfam" id="PF25579">
    <property type="entry name" value="TPR_TRIP12_N"/>
    <property type="match status" value="1"/>
</dbReference>
<feature type="region of interest" description="Disordered" evidence="7">
    <location>
        <begin position="1"/>
        <end position="166"/>
    </location>
</feature>
<dbReference type="Gene3D" id="1.25.10.10">
    <property type="entry name" value="Leucine-rich Repeat Variant"/>
    <property type="match status" value="1"/>
</dbReference>
<dbReference type="SUPFAM" id="SSF48371">
    <property type="entry name" value="ARM repeat"/>
    <property type="match status" value="1"/>
</dbReference>
<dbReference type="GO" id="GO:0043161">
    <property type="term" value="P:proteasome-mediated ubiquitin-dependent protein catabolic process"/>
    <property type="evidence" value="ECO:0007669"/>
    <property type="project" value="TreeGrafter"/>
</dbReference>
<feature type="compositionally biased region" description="Basic and acidic residues" evidence="7">
    <location>
        <begin position="708"/>
        <end position="730"/>
    </location>
</feature>
<sequence length="1585" mass="179573">MSNINKNRDRYIKRRNSKSDYANFTNEDGNLEEVQLAANSTRPISRSLRGDNGTSETTDLEAPSQFQEDNSDTHQNVAFFGDHDFHAGGEQYDESDEGGEGGYHERDSYISEDVHDDEDDDGDDGDDGEDDEVDGEDDELISGYWSEESEDRDESHRSAHPSRGSTLLRNLMQQERLELSDSNLLDVMQRIVGGMSGDTSFARPNSEYDHLIDNLNQREDSYLVLETLNELSERLLMMNGFTAERVVPAGKLAKSLISILNDPRFIDELELHLVACRCLYNFIEVNQDFIHHALNNNVMEALVQRVSEITYIDLTEQALQTLEAISREPRAHSLIVESNGLQACLQNLDFLTIHAQRKCLIIFANACTNISTERFSLVEAAFPLLFQVVKNYKDSLVIEYAWLAISRIISSYKHESEYIERLFENEELLKQMVSIITKSCNSSTTENGLNQRSTLSLMKSLNILSIVSIRISNILLNLDIGSEICHSLNRYKKTDESSQKLKNLDSTISSKSFENMVPIEAVIAAPKDFLFQFLQLIDSILPIPPSFDYTSFLEKVPTESASLSYDEKISVFTFGKFWGFVNTIWPVLIHSFQGSMDIDVRRKVLLAMYKIVYFADESVLTSIEGFNLLSGIVVSVIASERKLVDAQYSSKGNDGVNVLKQNSMVFSVFLILKTMMEKSSIGFLRLLEKDGLFEDLFAILDGLSQSYEHDQEKDTSKNPDDQISSEDIHPRSHRVSFSSSSSAHYFANSTVSSLQKSYKNIVDVGAQLKALYDDFKDKNGVLQETGNEIANLIRRLSSVSDSSSNAEWDDIWSTLKNMLDSNKNGVSSFELTSSGILDILINLLGENGSSVSTSPCKSSFVKIFYTNNESISRFVSLLEDSISRRETFDVYTSGGSIGGDSWNNTASMAKQIKLRLVPKVIDDSLHNQRMQQMNISVHSVATFRTIEEFLEQRFDLAKKLDEQDSPVKPPLGSSDAEMVENNENHSTRRIHFFLNCEAIPYETTVFGAVFKGIQNEKKVGKVDPYDVWSKQHTIFYGYTDSETHKEENEPFYEERDSEFCDKATNSVFLLLKVLFELNNEVKRLHEYTSLPPEKFRNWKLTVKLNRQLEELLIVASGTLPNWCMRLTKDFPFILPLESKILFLQSTSFGYSRLIHNWQLRSARESSDDSSRRSAEGISLIGAQVGRPSRIKARISREQFFPSAMKVLSVYGTSPEVLEIEYFNEVGSGLGPTLEFYSTTSREFCRKELHMWRDDPFISDNDTNGNPYVFNSSGLFPAPLDPRKIGTENGRKILFLFSQLGKFVARALLDSRIVDFEFNPLFLCMVRNSEMFEGDLNDSERKYPDKLSSALELVDPKLAKSLEQLKSLSSRVESKGNHYDQIEELSLCFVLPGYSNYELIPNGANISVTSENIDQYIEKVIDASVFSGVFEQMKSFVKGFSEVFPISALSIFTTDELNEVFGSSHEDWSRDALSEAIKPNHGYNHDSIAIERLINVLVNFSGKERRKFLQFLTGSPKLPIGGFKAMRPEFTVVRKYAEDNFISDDYLPSVMTCANYLKLPDYSSEEIMHQKLIDAITEGANAFHLS</sequence>
<evidence type="ECO:0000256" key="3">
    <source>
        <dbReference type="ARBA" id="ARBA00012485"/>
    </source>
</evidence>
<reference evidence="9 10" key="1">
    <citation type="submission" date="2017-04" db="EMBL/GenBank/DDBJ databases">
        <title>Draft genome of the yeast Clavispora lusitaniae type strain CBS 6936.</title>
        <authorList>
            <person name="Durrens P."/>
            <person name="Klopp C."/>
            <person name="Biteau N."/>
            <person name="Fitton-Ouhabi V."/>
            <person name="Dementhon K."/>
            <person name="Accoceberry I."/>
            <person name="Sherman D.J."/>
            <person name="Noel T."/>
        </authorList>
    </citation>
    <scope>NUCLEOTIDE SEQUENCE [LARGE SCALE GENOMIC DNA]</scope>
    <source>
        <strain evidence="9 10">CBS 6936</strain>
    </source>
</reference>
<dbReference type="SUPFAM" id="SSF56204">
    <property type="entry name" value="Hect, E3 ligase catalytic domain"/>
    <property type="match status" value="1"/>
</dbReference>
<feature type="active site" description="Glycyl thioester intermediate" evidence="6">
    <location>
        <position position="1552"/>
    </location>
</feature>
<evidence type="ECO:0000256" key="5">
    <source>
        <dbReference type="ARBA" id="ARBA00022786"/>
    </source>
</evidence>
<dbReference type="GO" id="GO:0061630">
    <property type="term" value="F:ubiquitin protein ligase activity"/>
    <property type="evidence" value="ECO:0007669"/>
    <property type="project" value="UniProtKB-EC"/>
</dbReference>
<dbReference type="SMART" id="SM00119">
    <property type="entry name" value="HECTc"/>
    <property type="match status" value="1"/>
</dbReference>
<keyword evidence="5 6" id="KW-0833">Ubl conjugation pathway</keyword>
<dbReference type="Gene3D" id="3.30.2410.10">
    <property type="entry name" value="Hect, E3 ligase catalytic domain"/>
    <property type="match status" value="1"/>
</dbReference>
<evidence type="ECO:0000256" key="6">
    <source>
        <dbReference type="PROSITE-ProRule" id="PRU00104"/>
    </source>
</evidence>
<feature type="compositionally biased region" description="Polar residues" evidence="7">
    <location>
        <begin position="64"/>
        <end position="76"/>
    </location>
</feature>
<comment type="catalytic activity">
    <reaction evidence="1">
        <text>S-ubiquitinyl-[E2 ubiquitin-conjugating enzyme]-L-cysteine + [acceptor protein]-L-lysine = [E2 ubiquitin-conjugating enzyme]-L-cysteine + N(6)-ubiquitinyl-[acceptor protein]-L-lysine.</text>
        <dbReference type="EC" id="2.3.2.26"/>
    </reaction>
</comment>
<evidence type="ECO:0000256" key="7">
    <source>
        <dbReference type="SAM" id="MobiDB-lite"/>
    </source>
</evidence>
<feature type="region of interest" description="Disordered" evidence="7">
    <location>
        <begin position="961"/>
        <end position="981"/>
    </location>
</feature>
<protein>
    <recommendedName>
        <fullName evidence="3">HECT-type E3 ubiquitin transferase</fullName>
        <ecNumber evidence="3">2.3.2.26</ecNumber>
    </recommendedName>
</protein>
<keyword evidence="4" id="KW-0808">Transferase</keyword>
<dbReference type="Gene3D" id="3.90.1750.10">
    <property type="entry name" value="Hect, E3 ligase catalytic domains"/>
    <property type="match status" value="1"/>
</dbReference>
<dbReference type="InterPro" id="IPR016024">
    <property type="entry name" value="ARM-type_fold"/>
</dbReference>
<accession>A0AA91SZV3</accession>
<gene>
    <name evidence="9" type="ORF">A9F13_23g00517</name>
</gene>